<dbReference type="GO" id="GO:0030424">
    <property type="term" value="C:axon"/>
    <property type="evidence" value="ECO:0007669"/>
    <property type="project" value="TreeGrafter"/>
</dbReference>
<dbReference type="GO" id="GO:0043025">
    <property type="term" value="C:neuronal cell body"/>
    <property type="evidence" value="ECO:0007669"/>
    <property type="project" value="TreeGrafter"/>
</dbReference>
<evidence type="ECO:0000256" key="4">
    <source>
        <dbReference type="ARBA" id="ARBA00022989"/>
    </source>
</evidence>
<dbReference type="GO" id="GO:0007165">
    <property type="term" value="P:signal transduction"/>
    <property type="evidence" value="ECO:0007669"/>
    <property type="project" value="UniProtKB-KW"/>
</dbReference>
<dbReference type="PANTHER" id="PTHR21143">
    <property type="entry name" value="INVERTEBRATE GUSTATORY RECEPTOR"/>
    <property type="match status" value="1"/>
</dbReference>
<evidence type="ECO:0000256" key="6">
    <source>
        <dbReference type="ARBA" id="ARBA00023170"/>
    </source>
</evidence>
<feature type="transmembrane region" description="Helical" evidence="8">
    <location>
        <begin position="445"/>
        <end position="472"/>
    </location>
</feature>
<evidence type="ECO:0000256" key="8">
    <source>
        <dbReference type="RuleBase" id="RU363108"/>
    </source>
</evidence>
<dbReference type="GO" id="GO:0007635">
    <property type="term" value="P:chemosensory behavior"/>
    <property type="evidence" value="ECO:0007669"/>
    <property type="project" value="TreeGrafter"/>
</dbReference>
<reference evidence="9" key="2">
    <citation type="submission" date="2023-05" db="EMBL/GenBank/DDBJ databases">
        <authorList>
            <person name="Fouks B."/>
        </authorList>
    </citation>
    <scope>NUCLEOTIDE SEQUENCE</scope>
    <source>
        <strain evidence="9">Stay&amp;Tobe</strain>
        <tissue evidence="9">Testes</tissue>
    </source>
</reference>
<dbReference type="Pfam" id="PF08395">
    <property type="entry name" value="7tm_7"/>
    <property type="match status" value="2"/>
</dbReference>
<keyword evidence="10" id="KW-1185">Reference proteome</keyword>
<evidence type="ECO:0000256" key="7">
    <source>
        <dbReference type="ARBA" id="ARBA00023224"/>
    </source>
</evidence>
<keyword evidence="5 8" id="KW-0472">Membrane</keyword>
<dbReference type="GO" id="GO:0005886">
    <property type="term" value="C:plasma membrane"/>
    <property type="evidence" value="ECO:0007669"/>
    <property type="project" value="UniProtKB-SubCell"/>
</dbReference>
<dbReference type="InterPro" id="IPR013604">
    <property type="entry name" value="7TM_chemorcpt"/>
</dbReference>
<dbReference type="EMBL" id="JASPKZ010003852">
    <property type="protein sequence ID" value="KAJ9591906.1"/>
    <property type="molecule type" value="Genomic_DNA"/>
</dbReference>
<keyword evidence="4 8" id="KW-1133">Transmembrane helix</keyword>
<dbReference type="AlphaFoldDB" id="A0AAD8A3T4"/>
<gene>
    <name evidence="9" type="ORF">L9F63_001508</name>
</gene>
<dbReference type="GO" id="GO:0050909">
    <property type="term" value="P:sensory perception of taste"/>
    <property type="evidence" value="ECO:0007669"/>
    <property type="project" value="InterPro"/>
</dbReference>
<comment type="function">
    <text evidence="8">Gustatory receptor which mediates acceptance or avoidance behavior, depending on its substrates.</text>
</comment>
<dbReference type="GO" id="GO:0008049">
    <property type="term" value="P:male courtship behavior"/>
    <property type="evidence" value="ECO:0007669"/>
    <property type="project" value="TreeGrafter"/>
</dbReference>
<feature type="transmembrane region" description="Helical" evidence="8">
    <location>
        <begin position="340"/>
        <end position="362"/>
    </location>
</feature>
<evidence type="ECO:0000256" key="2">
    <source>
        <dbReference type="ARBA" id="ARBA00022475"/>
    </source>
</evidence>
<reference evidence="9" key="1">
    <citation type="journal article" date="2023" name="IScience">
        <title>Live-bearing cockroach genome reveals convergent evolutionary mechanisms linked to viviparity in insects and beyond.</title>
        <authorList>
            <person name="Fouks B."/>
            <person name="Harrison M.C."/>
            <person name="Mikhailova A.A."/>
            <person name="Marchal E."/>
            <person name="English S."/>
            <person name="Carruthers M."/>
            <person name="Jennings E.C."/>
            <person name="Chiamaka E.L."/>
            <person name="Frigard R.A."/>
            <person name="Pippel M."/>
            <person name="Attardo G.M."/>
            <person name="Benoit J.B."/>
            <person name="Bornberg-Bauer E."/>
            <person name="Tobe S.S."/>
        </authorList>
    </citation>
    <scope>NUCLEOTIDE SEQUENCE</scope>
    <source>
        <strain evidence="9">Stay&amp;Tobe</strain>
    </source>
</reference>
<evidence type="ECO:0000313" key="9">
    <source>
        <dbReference type="EMBL" id="KAJ9591906.1"/>
    </source>
</evidence>
<comment type="caution">
    <text evidence="9">The sequence shown here is derived from an EMBL/GenBank/DDBJ whole genome shotgun (WGS) entry which is preliminary data.</text>
</comment>
<keyword evidence="2 8" id="KW-1003">Cell membrane</keyword>
<feature type="transmembrane region" description="Helical" evidence="8">
    <location>
        <begin position="164"/>
        <end position="188"/>
    </location>
</feature>
<feature type="transmembrane region" description="Helical" evidence="8">
    <location>
        <begin position="12"/>
        <end position="30"/>
    </location>
</feature>
<sequence length="477" mass="53923">MCEVLVDDIYSSVYPLFWFGRLFGLVPISLSSSSTFGTSIKSLLYSILFLMANVGLFVVFTLEDGEKQFSLGSALTRIIFQLREYVDTTITTVFILMSCFNHRKILSFLSSVDYVDRALANIGVDVPFHLPITLFKIQLFLCLMLMVVPCASLCAYFAFVVKSYIMSCAILIYAFPKIISFWMQITFFDCMLAHRQRFKIINAEISELETDTGEKGKAKDYSIFGPLVRETLSSALSDIDENSTLRVRSGNSAIAPVAPLIENETLKQTDLPFTTTNYRNMLEVDMAKTVTHIKPRSKIIHVGESQEFAGMSRVRILGHLHDTLCDSALLLNSSFSFQNMLCSGVCLIDMTVTFYCCFVVLTTLHKRDPLHVQIVFYALYWTIISMLQTIAVVAACAFTSQEANRSGVYVHNILRETTQASTKRELKEFSLQLLHRKLQFTACDFFALDFTLLHSMVSAVTTYLVIVIQFHLANKDK</sequence>
<keyword evidence="7 8" id="KW-0807">Transducer</keyword>
<feature type="transmembrane region" description="Helical" evidence="8">
    <location>
        <begin position="42"/>
        <end position="62"/>
    </location>
</feature>
<evidence type="ECO:0000256" key="1">
    <source>
        <dbReference type="ARBA" id="ARBA00004651"/>
    </source>
</evidence>
<keyword evidence="3 8" id="KW-0812">Transmembrane</keyword>
<evidence type="ECO:0000256" key="3">
    <source>
        <dbReference type="ARBA" id="ARBA00022692"/>
    </source>
</evidence>
<accession>A0AAD8A3T4</accession>
<organism evidence="9 10">
    <name type="scientific">Diploptera punctata</name>
    <name type="common">Pacific beetle cockroach</name>
    <dbReference type="NCBI Taxonomy" id="6984"/>
    <lineage>
        <taxon>Eukaryota</taxon>
        <taxon>Metazoa</taxon>
        <taxon>Ecdysozoa</taxon>
        <taxon>Arthropoda</taxon>
        <taxon>Hexapoda</taxon>
        <taxon>Insecta</taxon>
        <taxon>Pterygota</taxon>
        <taxon>Neoptera</taxon>
        <taxon>Polyneoptera</taxon>
        <taxon>Dictyoptera</taxon>
        <taxon>Blattodea</taxon>
        <taxon>Blaberoidea</taxon>
        <taxon>Blaberidae</taxon>
        <taxon>Diplopterinae</taxon>
        <taxon>Diploptera</taxon>
    </lineage>
</organism>
<evidence type="ECO:0000313" key="10">
    <source>
        <dbReference type="Proteomes" id="UP001233999"/>
    </source>
</evidence>
<comment type="subcellular location">
    <subcellularLocation>
        <location evidence="1 8">Cell membrane</location>
        <topology evidence="1 8">Multi-pass membrane protein</topology>
    </subcellularLocation>
</comment>
<dbReference type="Proteomes" id="UP001233999">
    <property type="component" value="Unassembled WGS sequence"/>
</dbReference>
<evidence type="ECO:0000256" key="5">
    <source>
        <dbReference type="ARBA" id="ARBA00023136"/>
    </source>
</evidence>
<protein>
    <recommendedName>
        <fullName evidence="8">Gustatory receptor</fullName>
    </recommendedName>
</protein>
<keyword evidence="6 8" id="KW-0675">Receptor</keyword>
<dbReference type="GO" id="GO:0030425">
    <property type="term" value="C:dendrite"/>
    <property type="evidence" value="ECO:0007669"/>
    <property type="project" value="TreeGrafter"/>
</dbReference>
<feature type="transmembrane region" description="Helical" evidence="8">
    <location>
        <begin position="374"/>
        <end position="398"/>
    </location>
</feature>
<proteinExistence type="inferred from homology"/>
<name>A0AAD8A3T4_DIPPU</name>
<dbReference type="PANTHER" id="PTHR21143:SF133">
    <property type="entry name" value="GUSTATORY AND PHEROMONE RECEPTOR 32A-RELATED"/>
    <property type="match status" value="1"/>
</dbReference>
<comment type="similarity">
    <text evidence="8">Belongs to the insect chemoreceptor superfamily. Gustatory receptor (GR) family.</text>
</comment>
<feature type="transmembrane region" description="Helical" evidence="8">
    <location>
        <begin position="139"/>
        <end position="158"/>
    </location>
</feature>